<dbReference type="PANTHER" id="PTHR35176">
    <property type="entry name" value="HEME OXYGENASE HI_0854-RELATED"/>
    <property type="match status" value="1"/>
</dbReference>
<keyword evidence="4" id="KW-1185">Reference proteome</keyword>
<reference evidence="4" key="1">
    <citation type="journal article" date="2019" name="Int. J. Syst. Evol. Microbiol.">
        <title>The Global Catalogue of Microorganisms (GCM) 10K type strain sequencing project: providing services to taxonomists for standard genome sequencing and annotation.</title>
        <authorList>
            <consortium name="The Broad Institute Genomics Platform"/>
            <consortium name="The Broad Institute Genome Sequencing Center for Infectious Disease"/>
            <person name="Wu L."/>
            <person name="Ma J."/>
        </authorList>
    </citation>
    <scope>NUCLEOTIDE SEQUENCE [LARGE SCALE GENOMIC DNA]</scope>
    <source>
        <strain evidence="4">JCM 18055</strain>
    </source>
</reference>
<gene>
    <name evidence="3" type="ORF">GCM10023215_10680</name>
</gene>
<dbReference type="Proteomes" id="UP001500325">
    <property type="component" value="Unassembled WGS sequence"/>
</dbReference>
<evidence type="ECO:0000313" key="3">
    <source>
        <dbReference type="EMBL" id="GAA4679449.1"/>
    </source>
</evidence>
<organism evidence="3 4">
    <name type="scientific">Pseudonocardia yuanmonensis</name>
    <dbReference type="NCBI Taxonomy" id="1095914"/>
    <lineage>
        <taxon>Bacteria</taxon>
        <taxon>Bacillati</taxon>
        <taxon>Actinomycetota</taxon>
        <taxon>Actinomycetes</taxon>
        <taxon>Pseudonocardiales</taxon>
        <taxon>Pseudonocardiaceae</taxon>
        <taxon>Pseudonocardia</taxon>
    </lineage>
</organism>
<proteinExistence type="predicted"/>
<dbReference type="InterPro" id="IPR052019">
    <property type="entry name" value="F420H2_bilvrd_red/Heme_oxyg"/>
</dbReference>
<dbReference type="InterPro" id="IPR011576">
    <property type="entry name" value="Pyridox_Oxase_N"/>
</dbReference>
<evidence type="ECO:0000256" key="1">
    <source>
        <dbReference type="ARBA" id="ARBA00023002"/>
    </source>
</evidence>
<dbReference type="InterPro" id="IPR012349">
    <property type="entry name" value="Split_barrel_FMN-bd"/>
</dbReference>
<protein>
    <submittedName>
        <fullName evidence="3">Pyridoxamine 5'-phosphate oxidase family protein</fullName>
    </submittedName>
</protein>
<dbReference type="PANTHER" id="PTHR35176:SF6">
    <property type="entry name" value="HEME OXYGENASE HI_0854-RELATED"/>
    <property type="match status" value="1"/>
</dbReference>
<dbReference type="SUPFAM" id="SSF50475">
    <property type="entry name" value="FMN-binding split barrel"/>
    <property type="match status" value="1"/>
</dbReference>
<name>A0ABP8W399_9PSEU</name>
<accession>A0ABP8W399</accession>
<evidence type="ECO:0000259" key="2">
    <source>
        <dbReference type="Pfam" id="PF01243"/>
    </source>
</evidence>
<feature type="domain" description="Pyridoxamine 5'-phosphate oxidase N-terminal" evidence="2">
    <location>
        <begin position="21"/>
        <end position="151"/>
    </location>
</feature>
<evidence type="ECO:0000313" key="4">
    <source>
        <dbReference type="Proteomes" id="UP001500325"/>
    </source>
</evidence>
<keyword evidence="1" id="KW-0560">Oxidoreductase</keyword>
<dbReference type="EMBL" id="BAABIC010000003">
    <property type="protein sequence ID" value="GAA4679449.1"/>
    <property type="molecule type" value="Genomic_DNA"/>
</dbReference>
<comment type="caution">
    <text evidence="3">The sequence shown here is derived from an EMBL/GenBank/DDBJ whole genome shotgun (WGS) entry which is preliminary data.</text>
</comment>
<sequence length="165" mass="18532">MSATMTAPKTQRRGRAIAMTDEERDAYLAAERTCRVATNGTNGPHATPLWFHWDGTALWLTSLVRAQRWADLEKDPRIAAVVDSGEDYDQLRGVELRGRVEPVGEIPRTGEANPELERVEQAFADKYTSGHVVIDGRHAWLRLVPEKISSWDFRKLPGARQRPGA</sequence>
<dbReference type="Gene3D" id="2.30.110.10">
    <property type="entry name" value="Electron Transport, Fmn-binding Protein, Chain A"/>
    <property type="match status" value="1"/>
</dbReference>
<dbReference type="Pfam" id="PF01243">
    <property type="entry name" value="PNPOx_N"/>
    <property type="match status" value="1"/>
</dbReference>